<dbReference type="EMBL" id="PXYI01000002">
    <property type="protein sequence ID" value="PSJ41849.1"/>
    <property type="molecule type" value="Genomic_DNA"/>
</dbReference>
<evidence type="ECO:0000313" key="2">
    <source>
        <dbReference type="Proteomes" id="UP000241167"/>
    </source>
</evidence>
<gene>
    <name evidence="1" type="ORF">C7I55_06155</name>
</gene>
<comment type="caution">
    <text evidence="1">The sequence shown here is derived from an EMBL/GenBank/DDBJ whole genome shotgun (WGS) entry which is preliminary data.</text>
</comment>
<dbReference type="AlphaFoldDB" id="A0A2P7QV72"/>
<keyword evidence="2" id="KW-1185">Reference proteome</keyword>
<evidence type="ECO:0000313" key="1">
    <source>
        <dbReference type="EMBL" id="PSJ41849.1"/>
    </source>
</evidence>
<dbReference type="Proteomes" id="UP000241167">
    <property type="component" value="Unassembled WGS sequence"/>
</dbReference>
<reference evidence="1 2" key="1">
    <citation type="submission" date="2018-03" db="EMBL/GenBank/DDBJ databases">
        <title>The draft genome of Sphingosinicella sp. GL-C-18.</title>
        <authorList>
            <person name="Liu L."/>
            <person name="Li L."/>
            <person name="Liang L."/>
            <person name="Zhang X."/>
            <person name="Wang T."/>
        </authorList>
    </citation>
    <scope>NUCLEOTIDE SEQUENCE [LARGE SCALE GENOMIC DNA]</scope>
    <source>
        <strain evidence="1 2">GL-C-18</strain>
    </source>
</reference>
<name>A0A2P7QV72_9SPHN</name>
<protein>
    <submittedName>
        <fullName evidence="1">Uncharacterized protein</fullName>
    </submittedName>
</protein>
<proteinExistence type="predicted"/>
<sequence>MSSVTILERAFALARSGEHTSVQSIRARLKGEGFANVEAHLSGHSISRQLRKICLEARAGSPEPTA</sequence>
<organism evidence="1 2">
    <name type="scientific">Allosphingosinicella deserti</name>
    <dbReference type="NCBI Taxonomy" id="2116704"/>
    <lineage>
        <taxon>Bacteria</taxon>
        <taxon>Pseudomonadati</taxon>
        <taxon>Pseudomonadota</taxon>
        <taxon>Alphaproteobacteria</taxon>
        <taxon>Sphingomonadales</taxon>
        <taxon>Sphingomonadaceae</taxon>
        <taxon>Allosphingosinicella</taxon>
    </lineage>
</organism>
<accession>A0A2P7QV72</accession>